<evidence type="ECO:0000256" key="1">
    <source>
        <dbReference type="SAM" id="MobiDB-lite"/>
    </source>
</evidence>
<name>A0A3Q7EEP5_SOLLC</name>
<evidence type="ECO:0000313" key="2">
    <source>
        <dbReference type="EnsemblPlants" id="Solyc01g060390.1.1.1"/>
    </source>
</evidence>
<keyword evidence="3" id="KW-1185">Reference proteome</keyword>
<dbReference type="STRING" id="4081.A0A3Q7EEP5"/>
<feature type="compositionally biased region" description="Acidic residues" evidence="1">
    <location>
        <begin position="82"/>
        <end position="126"/>
    </location>
</feature>
<reference evidence="2" key="1">
    <citation type="journal article" date="2012" name="Nature">
        <title>The tomato genome sequence provides insights into fleshy fruit evolution.</title>
        <authorList>
            <consortium name="Tomato Genome Consortium"/>
        </authorList>
    </citation>
    <scope>NUCLEOTIDE SEQUENCE [LARGE SCALE GENOMIC DNA]</scope>
    <source>
        <strain evidence="2">cv. Heinz 1706</strain>
    </source>
</reference>
<reference evidence="2" key="2">
    <citation type="submission" date="2019-01" db="UniProtKB">
        <authorList>
            <consortium name="EnsemblPlants"/>
        </authorList>
    </citation>
    <scope>IDENTIFICATION</scope>
    <source>
        <strain evidence="2">cv. Heinz 1706</strain>
    </source>
</reference>
<evidence type="ECO:0000313" key="3">
    <source>
        <dbReference type="Proteomes" id="UP000004994"/>
    </source>
</evidence>
<dbReference type="Gramene" id="Solyc01g060390.1.1">
    <property type="protein sequence ID" value="Solyc01g060390.1.1.1"/>
    <property type="gene ID" value="Solyc01g060390.1"/>
</dbReference>
<feature type="region of interest" description="Disordered" evidence="1">
    <location>
        <begin position="79"/>
        <end position="126"/>
    </location>
</feature>
<feature type="compositionally biased region" description="Basic and acidic residues" evidence="1">
    <location>
        <begin position="1"/>
        <end position="11"/>
    </location>
</feature>
<dbReference type="PaxDb" id="4081-Solyc01g060390.1.1"/>
<proteinExistence type="predicted"/>
<dbReference type="AlphaFoldDB" id="A0A3Q7EEP5"/>
<accession>A0A3Q7EEP5</accession>
<protein>
    <submittedName>
        <fullName evidence="2">Uncharacterized protein</fullName>
    </submittedName>
</protein>
<organism evidence="2">
    <name type="scientific">Solanum lycopersicum</name>
    <name type="common">Tomato</name>
    <name type="synonym">Lycopersicon esculentum</name>
    <dbReference type="NCBI Taxonomy" id="4081"/>
    <lineage>
        <taxon>Eukaryota</taxon>
        <taxon>Viridiplantae</taxon>
        <taxon>Streptophyta</taxon>
        <taxon>Embryophyta</taxon>
        <taxon>Tracheophyta</taxon>
        <taxon>Spermatophyta</taxon>
        <taxon>Magnoliopsida</taxon>
        <taxon>eudicotyledons</taxon>
        <taxon>Gunneridae</taxon>
        <taxon>Pentapetalae</taxon>
        <taxon>asterids</taxon>
        <taxon>lamiids</taxon>
        <taxon>Solanales</taxon>
        <taxon>Solanaceae</taxon>
        <taxon>Solanoideae</taxon>
        <taxon>Solaneae</taxon>
        <taxon>Solanum</taxon>
        <taxon>Solanum subgen. Lycopersicon</taxon>
    </lineage>
</organism>
<feature type="region of interest" description="Disordered" evidence="1">
    <location>
        <begin position="1"/>
        <end position="43"/>
    </location>
</feature>
<feature type="compositionally biased region" description="Polar residues" evidence="1">
    <location>
        <begin position="13"/>
        <end position="33"/>
    </location>
</feature>
<dbReference type="EnsemblPlants" id="Solyc01g060390.1.1">
    <property type="protein sequence ID" value="Solyc01g060390.1.1.1"/>
    <property type="gene ID" value="Solyc01g060390.1"/>
</dbReference>
<dbReference type="InParanoid" id="A0A3Q7EEP5"/>
<dbReference type="Proteomes" id="UP000004994">
    <property type="component" value="Chromosome 1"/>
</dbReference>
<sequence length="126" mass="13530">MEVGQHHDASRNAEPTANANDNSNLIEGNSFANGASLDPKVRSECKPGDILRNLENVSYIYRQDVVKCKTDGKIRIVTEVAGDSDSDSSLTDDEDEDEDDGEEDDDDDDDGGGGPDYDDDGGDSNT</sequence>